<protein>
    <submittedName>
        <fullName evidence="2 3">DNA-3-methyladenine glycosylase</fullName>
    </submittedName>
</protein>
<dbReference type="EMBL" id="JXXK01000012">
    <property type="protein sequence ID" value="KJF39895.1"/>
    <property type="molecule type" value="Genomic_DNA"/>
</dbReference>
<proteinExistence type="predicted"/>
<sequence length="200" mass="22798">MGNKGAANRCKWVNLKNPAYIRYHDTEWGVPQHKDEVLFEMLFLEWFQAGLSWECILNKREGFRRAFDGFDAEKISRYEDGELARLLADPGIVRNRLKIRASIGNSRVFLKIQQEYGSFDAYIWGFTAGKTIVERYDVRTSSPLSDRIAADLKKRGMKFVGSTVIYSYLQAIGVLNAHGKECGFCAQEPLMAAQEPDAFP</sequence>
<feature type="binding site" evidence="1">
    <location>
        <position position="24"/>
    </location>
    <ligand>
        <name>Zn(2+)</name>
        <dbReference type="ChEBI" id="CHEBI:29105"/>
    </ligand>
</feature>
<keyword evidence="1" id="KW-0479">Metal-binding</keyword>
<evidence type="ECO:0000313" key="2">
    <source>
        <dbReference type="EMBL" id="KJF39895.1"/>
    </source>
</evidence>
<dbReference type="GeneID" id="42856931"/>
<dbReference type="Pfam" id="PF03352">
    <property type="entry name" value="Adenine_glyco"/>
    <property type="match status" value="1"/>
</dbReference>
<evidence type="ECO:0000313" key="5">
    <source>
        <dbReference type="Proteomes" id="UP000472755"/>
    </source>
</evidence>
<keyword evidence="1" id="KW-0862">Zinc</keyword>
<dbReference type="Proteomes" id="UP000472755">
    <property type="component" value="Unassembled WGS sequence"/>
</dbReference>
<evidence type="ECO:0000256" key="1">
    <source>
        <dbReference type="PIRSR" id="PIRSR605019-1"/>
    </source>
</evidence>
<feature type="binding site" evidence="1">
    <location>
        <position position="178"/>
    </location>
    <ligand>
        <name>Zn(2+)</name>
        <dbReference type="ChEBI" id="CHEBI:29105"/>
    </ligand>
</feature>
<gene>
    <name evidence="3" type="ORF">GMD59_13860</name>
    <name evidence="2" type="ORF">TQ39_10080</name>
</gene>
<dbReference type="InterPro" id="IPR052891">
    <property type="entry name" value="DNA-3mA_glycosylase"/>
</dbReference>
<organism evidence="2 4">
    <name type="scientific">Ruthenibacterium lactatiformans</name>
    <dbReference type="NCBI Taxonomy" id="1550024"/>
    <lineage>
        <taxon>Bacteria</taxon>
        <taxon>Bacillati</taxon>
        <taxon>Bacillota</taxon>
        <taxon>Clostridia</taxon>
        <taxon>Eubacteriales</taxon>
        <taxon>Oscillospiraceae</taxon>
        <taxon>Ruthenibacterium</taxon>
    </lineage>
</organism>
<dbReference type="PANTHER" id="PTHR30037:SF4">
    <property type="entry name" value="DNA-3-METHYLADENINE GLYCOSYLASE I"/>
    <property type="match status" value="1"/>
</dbReference>
<evidence type="ECO:0000313" key="4">
    <source>
        <dbReference type="Proteomes" id="UP000032483"/>
    </source>
</evidence>
<dbReference type="EMBL" id="WMZU01000025">
    <property type="protein sequence ID" value="MTS28363.1"/>
    <property type="molecule type" value="Genomic_DNA"/>
</dbReference>
<evidence type="ECO:0000313" key="3">
    <source>
        <dbReference type="EMBL" id="MTS28363.1"/>
    </source>
</evidence>
<dbReference type="PANTHER" id="PTHR30037">
    <property type="entry name" value="DNA-3-METHYLADENINE GLYCOSYLASE 1"/>
    <property type="match status" value="1"/>
</dbReference>
<feature type="binding site" evidence="1">
    <location>
        <position position="182"/>
    </location>
    <ligand>
        <name>Zn(2+)</name>
        <dbReference type="ChEBI" id="CHEBI:29105"/>
    </ligand>
</feature>
<dbReference type="RefSeq" id="WP_050005432.1">
    <property type="nucleotide sequence ID" value="NZ_DAWBJP010000019.1"/>
</dbReference>
<dbReference type="PATRIC" id="fig|1550024.3.peg.2297"/>
<dbReference type="InterPro" id="IPR005019">
    <property type="entry name" value="Adenine_glyco"/>
</dbReference>
<dbReference type="AlphaFoldDB" id="A0A0D8IYW4"/>
<dbReference type="GO" id="GO:0008725">
    <property type="term" value="F:DNA-3-methyladenine glycosylase activity"/>
    <property type="evidence" value="ECO:0007669"/>
    <property type="project" value="InterPro"/>
</dbReference>
<reference evidence="2" key="1">
    <citation type="submission" date="2015-02" db="EMBL/GenBank/DDBJ databases">
        <title>A novel member of the family Ruminococcaceae isolated from human feces.</title>
        <authorList>
            <person name="Shkoporov A.N."/>
            <person name="Chaplin A.V."/>
            <person name="Motuzova O.V."/>
            <person name="Kafarskaia L.I."/>
            <person name="Khokhlova E.V."/>
            <person name="Efimov B.A."/>
        </authorList>
    </citation>
    <scope>NUCLEOTIDE SEQUENCE [LARGE SCALE GENOMIC DNA]</scope>
    <source>
        <strain evidence="2">585-1</strain>
    </source>
</reference>
<dbReference type="GO" id="GO:0006284">
    <property type="term" value="P:base-excision repair"/>
    <property type="evidence" value="ECO:0007669"/>
    <property type="project" value="InterPro"/>
</dbReference>
<accession>A0A0D8IYW4</accession>
<dbReference type="GO" id="GO:0046872">
    <property type="term" value="F:metal ion binding"/>
    <property type="evidence" value="ECO:0007669"/>
    <property type="project" value="UniProtKB-KW"/>
</dbReference>
<keyword evidence="4" id="KW-1185">Reference proteome</keyword>
<dbReference type="SUPFAM" id="SSF48150">
    <property type="entry name" value="DNA-glycosylase"/>
    <property type="match status" value="1"/>
</dbReference>
<dbReference type="Gene3D" id="1.10.340.30">
    <property type="entry name" value="Hypothetical protein, domain 2"/>
    <property type="match status" value="1"/>
</dbReference>
<name>A0A0D8IYW4_9FIRM</name>
<reference evidence="3 5" key="2">
    <citation type="journal article" date="2019" name="Nat. Med.">
        <title>A library of human gut bacterial isolates paired with longitudinal multiomics data enables mechanistic microbiome research.</title>
        <authorList>
            <person name="Poyet M."/>
            <person name="Groussin M."/>
            <person name="Gibbons S.M."/>
            <person name="Avila-Pacheco J."/>
            <person name="Jiang X."/>
            <person name="Kearney S.M."/>
            <person name="Perrotta A.R."/>
            <person name="Berdy B."/>
            <person name="Zhao S."/>
            <person name="Lieberman T.D."/>
            <person name="Swanson P.K."/>
            <person name="Smith M."/>
            <person name="Roesemann S."/>
            <person name="Alexander J.E."/>
            <person name="Rich S.A."/>
            <person name="Livny J."/>
            <person name="Vlamakis H."/>
            <person name="Clish C."/>
            <person name="Bullock K."/>
            <person name="Deik A."/>
            <person name="Scott J."/>
            <person name="Pierce K.A."/>
            <person name="Xavier R.J."/>
            <person name="Alm E.J."/>
        </authorList>
    </citation>
    <scope>NUCLEOTIDE SEQUENCE [LARGE SCALE GENOMIC DNA]</scope>
    <source>
        <strain evidence="3 5">BIOML-A4</strain>
    </source>
</reference>
<dbReference type="InterPro" id="IPR011257">
    <property type="entry name" value="DNA_glycosylase"/>
</dbReference>
<feature type="binding site" evidence="1">
    <location>
        <position position="10"/>
    </location>
    <ligand>
        <name>Zn(2+)</name>
        <dbReference type="ChEBI" id="CHEBI:29105"/>
    </ligand>
</feature>
<comment type="caution">
    <text evidence="2">The sequence shown here is derived from an EMBL/GenBank/DDBJ whole genome shotgun (WGS) entry which is preliminary data.</text>
</comment>
<dbReference type="Proteomes" id="UP000032483">
    <property type="component" value="Unassembled WGS sequence"/>
</dbReference>